<dbReference type="NCBIfam" id="NF033788">
    <property type="entry name" value="HTH_metalloreg"/>
    <property type="match status" value="1"/>
</dbReference>
<dbReference type="GO" id="GO:0003677">
    <property type="term" value="F:DNA binding"/>
    <property type="evidence" value="ECO:0007669"/>
    <property type="project" value="UniProtKB-KW"/>
</dbReference>
<dbReference type="Proteomes" id="UP001165427">
    <property type="component" value="Unassembled WGS sequence"/>
</dbReference>
<evidence type="ECO:0000313" key="6">
    <source>
        <dbReference type="EMBL" id="MCJ8501473.1"/>
    </source>
</evidence>
<dbReference type="SMART" id="SM00418">
    <property type="entry name" value="HTH_ARSR"/>
    <property type="match status" value="1"/>
</dbReference>
<protein>
    <submittedName>
        <fullName evidence="6">Metalloregulator ArsR/SmtB family transcription factor</fullName>
    </submittedName>
</protein>
<dbReference type="Gene3D" id="1.10.10.10">
    <property type="entry name" value="Winged helix-like DNA-binding domain superfamily/Winged helix DNA-binding domain"/>
    <property type="match status" value="1"/>
</dbReference>
<evidence type="ECO:0000256" key="4">
    <source>
        <dbReference type="SAM" id="MobiDB-lite"/>
    </source>
</evidence>
<dbReference type="InterPro" id="IPR001845">
    <property type="entry name" value="HTH_ArsR_DNA-bd_dom"/>
</dbReference>
<keyword evidence="3" id="KW-0804">Transcription</keyword>
<dbReference type="PANTHER" id="PTHR43132">
    <property type="entry name" value="ARSENICAL RESISTANCE OPERON REPRESSOR ARSR-RELATED"/>
    <property type="match status" value="1"/>
</dbReference>
<dbReference type="AlphaFoldDB" id="A0AA41RA47"/>
<dbReference type="PRINTS" id="PR00778">
    <property type="entry name" value="HTHARSR"/>
</dbReference>
<accession>A0AA41RA47</accession>
<dbReference type="GO" id="GO:0003700">
    <property type="term" value="F:DNA-binding transcription factor activity"/>
    <property type="evidence" value="ECO:0007669"/>
    <property type="project" value="InterPro"/>
</dbReference>
<feature type="domain" description="HTH arsR-type" evidence="5">
    <location>
        <begin position="38"/>
        <end position="132"/>
    </location>
</feature>
<evidence type="ECO:0000256" key="1">
    <source>
        <dbReference type="ARBA" id="ARBA00023015"/>
    </source>
</evidence>
<organism evidence="6 7">
    <name type="scientific">Desulfatitalea alkaliphila</name>
    <dbReference type="NCBI Taxonomy" id="2929485"/>
    <lineage>
        <taxon>Bacteria</taxon>
        <taxon>Pseudomonadati</taxon>
        <taxon>Thermodesulfobacteriota</taxon>
        <taxon>Desulfobacteria</taxon>
        <taxon>Desulfobacterales</taxon>
        <taxon>Desulfosarcinaceae</taxon>
        <taxon>Desulfatitalea</taxon>
    </lineage>
</organism>
<dbReference type="PROSITE" id="PS50987">
    <property type="entry name" value="HTH_ARSR_2"/>
    <property type="match status" value="1"/>
</dbReference>
<dbReference type="SUPFAM" id="SSF46785">
    <property type="entry name" value="Winged helix' DNA-binding domain"/>
    <property type="match status" value="1"/>
</dbReference>
<dbReference type="InterPro" id="IPR036390">
    <property type="entry name" value="WH_DNA-bd_sf"/>
</dbReference>
<dbReference type="RefSeq" id="WP_246909189.1">
    <property type="nucleotide sequence ID" value="NZ_JALJRB010000014.1"/>
</dbReference>
<sequence>MTTKKENAVKGTGRKSLESGSCNVLHPMTVRRVANRMPPEEALSELADFYKLFADKTRVGILWALSIAEMCVCDLSMLLQMKQPAISQQLKTLRQMRIIRGRREGKVVFYSLDDDHIRTVLQFGHDHLREALAEQGADL</sequence>
<evidence type="ECO:0000256" key="3">
    <source>
        <dbReference type="ARBA" id="ARBA00023163"/>
    </source>
</evidence>
<dbReference type="PANTHER" id="PTHR43132:SF6">
    <property type="entry name" value="HTH-TYPE TRANSCRIPTIONAL REPRESSOR CZRA"/>
    <property type="match status" value="1"/>
</dbReference>
<evidence type="ECO:0000313" key="7">
    <source>
        <dbReference type="Proteomes" id="UP001165427"/>
    </source>
</evidence>
<dbReference type="InterPro" id="IPR036388">
    <property type="entry name" value="WH-like_DNA-bd_sf"/>
</dbReference>
<dbReference type="InterPro" id="IPR051011">
    <property type="entry name" value="Metal_resp_trans_reg"/>
</dbReference>
<keyword evidence="2" id="KW-0238">DNA-binding</keyword>
<gene>
    <name evidence="6" type="ORF">MRX98_12880</name>
</gene>
<name>A0AA41RA47_9BACT</name>
<dbReference type="CDD" id="cd00090">
    <property type="entry name" value="HTH_ARSR"/>
    <property type="match status" value="1"/>
</dbReference>
<dbReference type="InterPro" id="IPR011991">
    <property type="entry name" value="ArsR-like_HTH"/>
</dbReference>
<evidence type="ECO:0000259" key="5">
    <source>
        <dbReference type="PROSITE" id="PS50987"/>
    </source>
</evidence>
<dbReference type="EMBL" id="JALJRB010000014">
    <property type="protein sequence ID" value="MCJ8501473.1"/>
    <property type="molecule type" value="Genomic_DNA"/>
</dbReference>
<reference evidence="6" key="1">
    <citation type="submission" date="2022-04" db="EMBL/GenBank/DDBJ databases">
        <title>Desulfatitalea alkaliphila sp. nov., a novel anaerobic sulfate-reducing bacterium isolated from terrestrial mud volcano, Taman Peninsula, Russia.</title>
        <authorList>
            <person name="Khomyakova M.A."/>
            <person name="Merkel A.Y."/>
            <person name="Slobodkin A.I."/>
        </authorList>
    </citation>
    <scope>NUCLEOTIDE SEQUENCE</scope>
    <source>
        <strain evidence="6">M08but</strain>
    </source>
</reference>
<keyword evidence="1" id="KW-0805">Transcription regulation</keyword>
<comment type="caution">
    <text evidence="6">The sequence shown here is derived from an EMBL/GenBank/DDBJ whole genome shotgun (WGS) entry which is preliminary data.</text>
</comment>
<keyword evidence="7" id="KW-1185">Reference proteome</keyword>
<feature type="region of interest" description="Disordered" evidence="4">
    <location>
        <begin position="1"/>
        <end position="20"/>
    </location>
</feature>
<proteinExistence type="predicted"/>
<evidence type="ECO:0000256" key="2">
    <source>
        <dbReference type="ARBA" id="ARBA00023125"/>
    </source>
</evidence>
<dbReference type="Pfam" id="PF01022">
    <property type="entry name" value="HTH_5"/>
    <property type="match status" value="1"/>
</dbReference>